<dbReference type="EMBL" id="QUSL01000066">
    <property type="protein sequence ID" value="RGD76646.1"/>
    <property type="molecule type" value="Genomic_DNA"/>
</dbReference>
<accession>A0A3E3E4W2</accession>
<sequence length="111" mass="12901">MIEWKVIFIEEAKKDLKRLDGNQKIEVYKALKKVSLNPVSIFNGGYGKPLGNKNNINLNGYYKIKLKKSGLRIVYELVEIDNKMFIIVIGARSDEKVYKLAEQRKMKQKSH</sequence>
<dbReference type="AlphaFoldDB" id="A0A3E3E4W2"/>
<comment type="caution">
    <text evidence="1">The sequence shown here is derived from an EMBL/GenBank/DDBJ whole genome shotgun (WGS) entry which is preliminary data.</text>
</comment>
<proteinExistence type="predicted"/>
<evidence type="ECO:0000313" key="1">
    <source>
        <dbReference type="EMBL" id="RGD76646.1"/>
    </source>
</evidence>
<dbReference type="RefSeq" id="WP_117582673.1">
    <property type="nucleotide sequence ID" value="NZ_QUSL01000066.1"/>
</dbReference>
<dbReference type="Gene3D" id="3.30.2310.20">
    <property type="entry name" value="RelE-like"/>
    <property type="match status" value="1"/>
</dbReference>
<protein>
    <submittedName>
        <fullName evidence="1">Type II toxin-antitoxin system RelE/ParE family toxin</fullName>
    </submittedName>
</protein>
<dbReference type="InterPro" id="IPR035093">
    <property type="entry name" value="RelE/ParE_toxin_dom_sf"/>
</dbReference>
<gene>
    <name evidence="1" type="ORF">DXB93_18520</name>
</gene>
<dbReference type="Proteomes" id="UP000261032">
    <property type="component" value="Unassembled WGS sequence"/>
</dbReference>
<name>A0A3E3E4W2_9FIRM</name>
<dbReference type="SUPFAM" id="SSF143011">
    <property type="entry name" value="RelE-like"/>
    <property type="match status" value="1"/>
</dbReference>
<organism evidence="1 2">
    <name type="scientific">Thomasclavelia ramosa</name>
    <dbReference type="NCBI Taxonomy" id="1547"/>
    <lineage>
        <taxon>Bacteria</taxon>
        <taxon>Bacillati</taxon>
        <taxon>Bacillota</taxon>
        <taxon>Erysipelotrichia</taxon>
        <taxon>Erysipelotrichales</taxon>
        <taxon>Coprobacillaceae</taxon>
        <taxon>Thomasclavelia</taxon>
    </lineage>
</organism>
<evidence type="ECO:0000313" key="2">
    <source>
        <dbReference type="Proteomes" id="UP000261032"/>
    </source>
</evidence>
<reference evidence="1 2" key="1">
    <citation type="submission" date="2018-08" db="EMBL/GenBank/DDBJ databases">
        <title>A genome reference for cultivated species of the human gut microbiota.</title>
        <authorList>
            <person name="Zou Y."/>
            <person name="Xue W."/>
            <person name="Luo G."/>
        </authorList>
    </citation>
    <scope>NUCLEOTIDE SEQUENCE [LARGE SCALE GENOMIC DNA]</scope>
    <source>
        <strain evidence="1 2">OM06-4</strain>
    </source>
</reference>